<sequence length="104" mass="11311">MCITTPTLAVLVVVVGERRDEKGVWCTSDDPPSLPASPSLYPLTLSSSPGASEISMCPKEDQRAFQGLSVGLGTRLKTVWADRQTLDSHYQKSTPHSLTTTRHL</sequence>
<name>A0AAE1NTP9_9EUCA</name>
<dbReference type="AlphaFoldDB" id="A0AAE1NTP9"/>
<reference evidence="1" key="1">
    <citation type="submission" date="2023-11" db="EMBL/GenBank/DDBJ databases">
        <title>Genome assemblies of two species of porcelain crab, Petrolisthes cinctipes and Petrolisthes manimaculis (Anomura: Porcellanidae).</title>
        <authorList>
            <person name="Angst P."/>
        </authorList>
    </citation>
    <scope>NUCLEOTIDE SEQUENCE</scope>
    <source>
        <strain evidence="1">PB745_02</strain>
        <tissue evidence="1">Gill</tissue>
    </source>
</reference>
<evidence type="ECO:0000313" key="2">
    <source>
        <dbReference type="Proteomes" id="UP001292094"/>
    </source>
</evidence>
<keyword evidence="2" id="KW-1185">Reference proteome</keyword>
<accession>A0AAE1NTP9</accession>
<evidence type="ECO:0000313" key="1">
    <source>
        <dbReference type="EMBL" id="KAK4295993.1"/>
    </source>
</evidence>
<gene>
    <name evidence="1" type="ORF">Pmani_031483</name>
</gene>
<protein>
    <submittedName>
        <fullName evidence="1">Uncharacterized protein</fullName>
    </submittedName>
</protein>
<dbReference type="EMBL" id="JAWZYT010003954">
    <property type="protein sequence ID" value="KAK4295993.1"/>
    <property type="molecule type" value="Genomic_DNA"/>
</dbReference>
<comment type="caution">
    <text evidence="1">The sequence shown here is derived from an EMBL/GenBank/DDBJ whole genome shotgun (WGS) entry which is preliminary data.</text>
</comment>
<dbReference type="Proteomes" id="UP001292094">
    <property type="component" value="Unassembled WGS sequence"/>
</dbReference>
<organism evidence="1 2">
    <name type="scientific">Petrolisthes manimaculis</name>
    <dbReference type="NCBI Taxonomy" id="1843537"/>
    <lineage>
        <taxon>Eukaryota</taxon>
        <taxon>Metazoa</taxon>
        <taxon>Ecdysozoa</taxon>
        <taxon>Arthropoda</taxon>
        <taxon>Crustacea</taxon>
        <taxon>Multicrustacea</taxon>
        <taxon>Malacostraca</taxon>
        <taxon>Eumalacostraca</taxon>
        <taxon>Eucarida</taxon>
        <taxon>Decapoda</taxon>
        <taxon>Pleocyemata</taxon>
        <taxon>Anomura</taxon>
        <taxon>Galatheoidea</taxon>
        <taxon>Porcellanidae</taxon>
        <taxon>Petrolisthes</taxon>
    </lineage>
</organism>
<proteinExistence type="predicted"/>